<keyword evidence="8" id="KW-0576">Peroxisome</keyword>
<evidence type="ECO:0000313" key="11">
    <source>
        <dbReference type="Proteomes" id="UP000695000"/>
    </source>
</evidence>
<keyword evidence="4" id="KW-0479">Metal-binding</keyword>
<evidence type="ECO:0000313" key="12">
    <source>
        <dbReference type="RefSeq" id="XP_017785921.1"/>
    </source>
</evidence>
<keyword evidence="5" id="KW-0547">Nucleotide-binding</keyword>
<evidence type="ECO:0000256" key="5">
    <source>
        <dbReference type="ARBA" id="ARBA00022741"/>
    </source>
</evidence>
<dbReference type="Gene3D" id="3.40.50.980">
    <property type="match status" value="2"/>
</dbReference>
<evidence type="ECO:0000256" key="1">
    <source>
        <dbReference type="ARBA" id="ARBA00001946"/>
    </source>
</evidence>
<dbReference type="GeneID" id="108569042"/>
<name>A0ABM1NGH1_NICVS</name>
<organism evidence="11 12">
    <name type="scientific">Nicrophorus vespilloides</name>
    <name type="common">Boreal carrion beetle</name>
    <dbReference type="NCBI Taxonomy" id="110193"/>
    <lineage>
        <taxon>Eukaryota</taxon>
        <taxon>Metazoa</taxon>
        <taxon>Ecdysozoa</taxon>
        <taxon>Arthropoda</taxon>
        <taxon>Hexapoda</taxon>
        <taxon>Insecta</taxon>
        <taxon>Pterygota</taxon>
        <taxon>Neoptera</taxon>
        <taxon>Endopterygota</taxon>
        <taxon>Coleoptera</taxon>
        <taxon>Polyphaga</taxon>
        <taxon>Staphyliniformia</taxon>
        <taxon>Silphidae</taxon>
        <taxon>Nicrophorinae</taxon>
        <taxon>Nicrophorus</taxon>
    </lineage>
</organism>
<evidence type="ECO:0000256" key="4">
    <source>
        <dbReference type="ARBA" id="ARBA00022723"/>
    </source>
</evidence>
<dbReference type="Pfam" id="PF13193">
    <property type="entry name" value="AMP-binding_C"/>
    <property type="match status" value="1"/>
</dbReference>
<evidence type="ECO:0000256" key="8">
    <source>
        <dbReference type="ARBA" id="ARBA00023140"/>
    </source>
</evidence>
<dbReference type="PANTHER" id="PTHR24096">
    <property type="entry name" value="LONG-CHAIN-FATTY-ACID--COA LIGASE"/>
    <property type="match status" value="1"/>
</dbReference>
<evidence type="ECO:0000256" key="6">
    <source>
        <dbReference type="ARBA" id="ARBA00022840"/>
    </source>
</evidence>
<comment type="subcellular location">
    <subcellularLocation>
        <location evidence="2">Peroxisome</location>
    </subcellularLocation>
</comment>
<keyword evidence="6" id="KW-0067">ATP-binding</keyword>
<gene>
    <name evidence="12" type="primary">LOC108569042</name>
</gene>
<reference evidence="12" key="1">
    <citation type="submission" date="2025-08" db="UniProtKB">
        <authorList>
            <consortium name="RefSeq"/>
        </authorList>
    </citation>
    <scope>IDENTIFICATION</scope>
    <source>
        <tissue evidence="12">Whole Larva</tissue>
    </source>
</reference>
<keyword evidence="7" id="KW-0460">Magnesium</keyword>
<dbReference type="PANTHER" id="PTHR24096:SF423">
    <property type="entry name" value="GM05240P"/>
    <property type="match status" value="1"/>
</dbReference>
<accession>A0ABM1NGH1</accession>
<dbReference type="Gene3D" id="3.30.300.30">
    <property type="match status" value="1"/>
</dbReference>
<dbReference type="RefSeq" id="XP_017785921.1">
    <property type="nucleotide sequence ID" value="XM_017930432.1"/>
</dbReference>
<dbReference type="InterPro" id="IPR000873">
    <property type="entry name" value="AMP-dep_synth/lig_dom"/>
</dbReference>
<dbReference type="Pfam" id="PF00501">
    <property type="entry name" value="AMP-binding"/>
    <property type="match status" value="1"/>
</dbReference>
<dbReference type="Proteomes" id="UP000695000">
    <property type="component" value="Unplaced"/>
</dbReference>
<feature type="domain" description="AMP-dependent synthetase/ligase" evidence="9">
    <location>
        <begin position="16"/>
        <end position="367"/>
    </location>
</feature>
<sequence>MTRSLGQEFLRVFSTADPDRIAMTCKISTVSITYNELLVNSLKLAKKMRDIGIESGDIVGIVSENRMEYIVSIIACFYIQAIIHPINQNYLKAELQQSFDKSKPKMVFTSNVYIDNVIRLQQDTTYVETIFNFDVNYLDIIKDGIALNHIEVDTGISVERAIIMNSSGTTGYPQSVVLTQNNVYYAIESFKNQFVLYRENTKISVLPYCHIFGLMHVFGTLIQHSKLVILSKFKPDLFCEIIQEHNIVALEIIPTIATFLARSPIIDKYNLTSIKNIICGGAPLTQDIHNAIQKRFNCQVRQLYGMTETCGLAMAEFVGEKLKFGSVGKLIPKIEAKVVDPLTNEKLNCGKVGEIRLKSKMNMKEYLGNIEATLSAFDDEGFLRTGDLGYFDEDGYFFINDRLKDVIKYKGYQVLPVELEDMLMLHKDIIDAAVIGIADERAGELPMAFVVKVKNSELNEEDVKCYIADRFSINKQLHGGVKFVESIPRGNTGKILRRQLRKTD</sequence>
<dbReference type="Gene3D" id="2.30.38.10">
    <property type="entry name" value="Luciferase, Domain 3"/>
    <property type="match status" value="1"/>
</dbReference>
<evidence type="ECO:0000256" key="3">
    <source>
        <dbReference type="ARBA" id="ARBA00006432"/>
    </source>
</evidence>
<comment type="similarity">
    <text evidence="3">Belongs to the ATP-dependent AMP-binding enzyme family.</text>
</comment>
<keyword evidence="11" id="KW-1185">Reference proteome</keyword>
<evidence type="ECO:0000259" key="10">
    <source>
        <dbReference type="Pfam" id="PF13193"/>
    </source>
</evidence>
<dbReference type="SUPFAM" id="SSF56801">
    <property type="entry name" value="Acetyl-CoA synthetase-like"/>
    <property type="match status" value="1"/>
</dbReference>
<protein>
    <submittedName>
        <fullName evidence="12">4-coumarate--CoA ligase 1-like</fullName>
    </submittedName>
</protein>
<dbReference type="InterPro" id="IPR025110">
    <property type="entry name" value="AMP-bd_C"/>
</dbReference>
<feature type="domain" description="AMP-binding enzyme C-terminal" evidence="10">
    <location>
        <begin position="418"/>
        <end position="494"/>
    </location>
</feature>
<evidence type="ECO:0000256" key="7">
    <source>
        <dbReference type="ARBA" id="ARBA00022842"/>
    </source>
</evidence>
<comment type="cofactor">
    <cofactor evidence="1">
        <name>Mg(2+)</name>
        <dbReference type="ChEBI" id="CHEBI:18420"/>
    </cofactor>
</comment>
<evidence type="ECO:0000256" key="2">
    <source>
        <dbReference type="ARBA" id="ARBA00004275"/>
    </source>
</evidence>
<dbReference type="InterPro" id="IPR045851">
    <property type="entry name" value="AMP-bd_C_sf"/>
</dbReference>
<proteinExistence type="inferred from homology"/>
<evidence type="ECO:0000259" key="9">
    <source>
        <dbReference type="Pfam" id="PF00501"/>
    </source>
</evidence>